<proteinExistence type="predicted"/>
<name>A0A0V0SMG6_9BILA</name>
<sequence>MTSLWYLKPGFLGDESVKSSLSFPPPLIQVVFYKMVHDFCNLGDAVDEEFCS</sequence>
<protein>
    <submittedName>
        <fullName evidence="1">Uncharacterized protein</fullName>
    </submittedName>
</protein>
<evidence type="ECO:0000313" key="1">
    <source>
        <dbReference type="EMBL" id="KRX27896.1"/>
    </source>
</evidence>
<keyword evidence="2" id="KW-1185">Reference proteome</keyword>
<organism evidence="1 2">
    <name type="scientific">Trichinella nelsoni</name>
    <dbReference type="NCBI Taxonomy" id="6336"/>
    <lineage>
        <taxon>Eukaryota</taxon>
        <taxon>Metazoa</taxon>
        <taxon>Ecdysozoa</taxon>
        <taxon>Nematoda</taxon>
        <taxon>Enoplea</taxon>
        <taxon>Dorylaimia</taxon>
        <taxon>Trichinellida</taxon>
        <taxon>Trichinellidae</taxon>
        <taxon>Trichinella</taxon>
    </lineage>
</organism>
<accession>A0A0V0SMG6</accession>
<evidence type="ECO:0000313" key="2">
    <source>
        <dbReference type="Proteomes" id="UP000054630"/>
    </source>
</evidence>
<dbReference type="Proteomes" id="UP000054630">
    <property type="component" value="Unassembled WGS sequence"/>
</dbReference>
<gene>
    <name evidence="1" type="ORF">T07_11367</name>
</gene>
<dbReference type="AlphaFoldDB" id="A0A0V0SMG6"/>
<dbReference type="EMBL" id="JYDL01000002">
    <property type="protein sequence ID" value="KRX27896.1"/>
    <property type="molecule type" value="Genomic_DNA"/>
</dbReference>
<reference evidence="1 2" key="1">
    <citation type="submission" date="2015-01" db="EMBL/GenBank/DDBJ databases">
        <title>Evolution of Trichinella species and genotypes.</title>
        <authorList>
            <person name="Korhonen P.K."/>
            <person name="Edoardo P."/>
            <person name="Giuseppe L.R."/>
            <person name="Gasser R.B."/>
        </authorList>
    </citation>
    <scope>NUCLEOTIDE SEQUENCE [LARGE SCALE GENOMIC DNA]</scope>
    <source>
        <strain evidence="1">ISS37</strain>
    </source>
</reference>
<comment type="caution">
    <text evidence="1">The sequence shown here is derived from an EMBL/GenBank/DDBJ whole genome shotgun (WGS) entry which is preliminary data.</text>
</comment>